<dbReference type="PRINTS" id="PR00598">
    <property type="entry name" value="HTHMARR"/>
</dbReference>
<dbReference type="InterPro" id="IPR000835">
    <property type="entry name" value="HTH_MarR-typ"/>
</dbReference>
<dbReference type="Gene3D" id="1.10.10.10">
    <property type="entry name" value="Winged helix-like DNA-binding domain superfamily/Winged helix DNA-binding domain"/>
    <property type="match status" value="1"/>
</dbReference>
<protein>
    <submittedName>
        <fullName evidence="2">MarR family transcriptional regulator</fullName>
    </submittedName>
</protein>
<proteinExistence type="predicted"/>
<keyword evidence="3" id="KW-1185">Reference proteome</keyword>
<dbReference type="PROSITE" id="PS50995">
    <property type="entry name" value="HTH_MARR_2"/>
    <property type="match status" value="1"/>
</dbReference>
<dbReference type="EMBL" id="CP051627">
    <property type="protein sequence ID" value="UPT20581.1"/>
    <property type="molecule type" value="Genomic_DNA"/>
</dbReference>
<evidence type="ECO:0000313" key="3">
    <source>
        <dbReference type="Proteomes" id="UP000832041"/>
    </source>
</evidence>
<sequence>MSDDQTPRRLRDIPSRLLTQTASHAHRLVAQHLGEFRTHHYALLAALAETGPSSQAALGRRCGMDRSDVTAAVTELAARGLLRRTLDPAHRRRNIITLTPQGETALQDLDRRVRQAQDEVFAPLTPDERAQLSELLTRLLAHHTRP</sequence>
<dbReference type="Proteomes" id="UP000832041">
    <property type="component" value="Chromosome"/>
</dbReference>
<feature type="domain" description="HTH marR-type" evidence="1">
    <location>
        <begin position="11"/>
        <end position="141"/>
    </location>
</feature>
<gene>
    <name evidence="2" type="ORF">FOF52_06045</name>
</gene>
<dbReference type="InterPro" id="IPR039422">
    <property type="entry name" value="MarR/SlyA-like"/>
</dbReference>
<dbReference type="PANTHER" id="PTHR33164">
    <property type="entry name" value="TRANSCRIPTIONAL REGULATOR, MARR FAMILY"/>
    <property type="match status" value="1"/>
</dbReference>
<evidence type="ECO:0000313" key="2">
    <source>
        <dbReference type="EMBL" id="UPT20581.1"/>
    </source>
</evidence>
<dbReference type="SUPFAM" id="SSF46785">
    <property type="entry name" value="Winged helix' DNA-binding domain"/>
    <property type="match status" value="1"/>
</dbReference>
<organism evidence="2 3">
    <name type="scientific">Thermobifida alba</name>
    <name type="common">Thermomonospora alba</name>
    <dbReference type="NCBI Taxonomy" id="53522"/>
    <lineage>
        <taxon>Bacteria</taxon>
        <taxon>Bacillati</taxon>
        <taxon>Actinomycetota</taxon>
        <taxon>Actinomycetes</taxon>
        <taxon>Streptosporangiales</taxon>
        <taxon>Nocardiopsidaceae</taxon>
        <taxon>Thermobifida</taxon>
    </lineage>
</organism>
<dbReference type="SMART" id="SM00347">
    <property type="entry name" value="HTH_MARR"/>
    <property type="match status" value="1"/>
</dbReference>
<dbReference type="InterPro" id="IPR036388">
    <property type="entry name" value="WH-like_DNA-bd_sf"/>
</dbReference>
<dbReference type="PANTHER" id="PTHR33164:SF43">
    <property type="entry name" value="HTH-TYPE TRANSCRIPTIONAL REPRESSOR YETL"/>
    <property type="match status" value="1"/>
</dbReference>
<reference evidence="2 3" key="1">
    <citation type="submission" date="2020-04" db="EMBL/GenBank/DDBJ databases">
        <title>Thermobifida alba genome sequencing and assembly.</title>
        <authorList>
            <person name="Luzics S."/>
            <person name="Horvath B."/>
            <person name="Nagy I."/>
            <person name="Toth A."/>
            <person name="Nagy I."/>
            <person name="Kukolya J."/>
        </authorList>
    </citation>
    <scope>NUCLEOTIDE SEQUENCE [LARGE SCALE GENOMIC DNA]</scope>
    <source>
        <strain evidence="2 3">DSM 43795</strain>
    </source>
</reference>
<dbReference type="InterPro" id="IPR036390">
    <property type="entry name" value="WH_DNA-bd_sf"/>
</dbReference>
<evidence type="ECO:0000259" key="1">
    <source>
        <dbReference type="PROSITE" id="PS50995"/>
    </source>
</evidence>
<dbReference type="RefSeq" id="WP_248592851.1">
    <property type="nucleotide sequence ID" value="NZ_BAABEB010000012.1"/>
</dbReference>
<dbReference type="Pfam" id="PF12802">
    <property type="entry name" value="MarR_2"/>
    <property type="match status" value="1"/>
</dbReference>
<name>A0ABY4KYU0_THEAE</name>
<accession>A0ABY4KYU0</accession>